<dbReference type="EMBL" id="JBHMDI010000014">
    <property type="protein sequence ID" value="MFB9347519.1"/>
    <property type="molecule type" value="Genomic_DNA"/>
</dbReference>
<evidence type="ECO:0000313" key="3">
    <source>
        <dbReference type="Proteomes" id="UP001589753"/>
    </source>
</evidence>
<keyword evidence="3" id="KW-1185">Reference proteome</keyword>
<feature type="region of interest" description="Disordered" evidence="1">
    <location>
        <begin position="1"/>
        <end position="47"/>
    </location>
</feature>
<evidence type="ECO:0000256" key="1">
    <source>
        <dbReference type="SAM" id="MobiDB-lite"/>
    </source>
</evidence>
<comment type="caution">
    <text evidence="2">The sequence shown here is derived from an EMBL/GenBank/DDBJ whole genome shotgun (WGS) entry which is preliminary data.</text>
</comment>
<gene>
    <name evidence="2" type="ORF">ACFFUA_08595</name>
</gene>
<name>A0ABV5L5R7_9ACTN</name>
<sequence>MEFVTQQDIAKAPGHRFTGSEETRWDEPVTDGQYRRPCTRMEEAARP</sequence>
<accession>A0ABV5L5R7</accession>
<protein>
    <submittedName>
        <fullName evidence="2">Uncharacterized protein</fullName>
    </submittedName>
</protein>
<evidence type="ECO:0000313" key="2">
    <source>
        <dbReference type="EMBL" id="MFB9347519.1"/>
    </source>
</evidence>
<organism evidence="2 3">
    <name type="scientific">Streptomyces heliomycini</name>
    <dbReference type="NCBI Taxonomy" id="284032"/>
    <lineage>
        <taxon>Bacteria</taxon>
        <taxon>Bacillati</taxon>
        <taxon>Actinomycetota</taxon>
        <taxon>Actinomycetes</taxon>
        <taxon>Kitasatosporales</taxon>
        <taxon>Streptomycetaceae</taxon>
        <taxon>Streptomyces</taxon>
    </lineage>
</organism>
<dbReference type="Proteomes" id="UP001589753">
    <property type="component" value="Unassembled WGS sequence"/>
</dbReference>
<reference evidence="2 3" key="1">
    <citation type="submission" date="2024-09" db="EMBL/GenBank/DDBJ databases">
        <authorList>
            <person name="Sun Q."/>
            <person name="Mori K."/>
        </authorList>
    </citation>
    <scope>NUCLEOTIDE SEQUENCE [LARGE SCALE GENOMIC DNA]</scope>
    <source>
        <strain evidence="2 3">JCM 9767</strain>
    </source>
</reference>
<feature type="compositionally biased region" description="Basic and acidic residues" evidence="1">
    <location>
        <begin position="18"/>
        <end position="27"/>
    </location>
</feature>
<dbReference type="RefSeq" id="WP_159044779.1">
    <property type="nucleotide sequence ID" value="NZ_JBHMDI010000014.1"/>
</dbReference>
<proteinExistence type="predicted"/>